<feature type="compositionally biased region" description="Polar residues" evidence="1">
    <location>
        <begin position="66"/>
        <end position="75"/>
    </location>
</feature>
<organism evidence="2 3">
    <name type="scientific">Brassica cretica</name>
    <name type="common">Mustard</name>
    <dbReference type="NCBI Taxonomy" id="69181"/>
    <lineage>
        <taxon>Eukaryota</taxon>
        <taxon>Viridiplantae</taxon>
        <taxon>Streptophyta</taxon>
        <taxon>Embryophyta</taxon>
        <taxon>Tracheophyta</taxon>
        <taxon>Spermatophyta</taxon>
        <taxon>Magnoliopsida</taxon>
        <taxon>eudicotyledons</taxon>
        <taxon>Gunneridae</taxon>
        <taxon>Pentapetalae</taxon>
        <taxon>rosids</taxon>
        <taxon>malvids</taxon>
        <taxon>Brassicales</taxon>
        <taxon>Brassicaceae</taxon>
        <taxon>Brassiceae</taxon>
        <taxon>Brassica</taxon>
    </lineage>
</organism>
<reference evidence="2 3" key="1">
    <citation type="journal article" date="2020" name="BMC Genomics">
        <title>Intraspecific diversification of the crop wild relative Brassica cretica Lam. using demographic model selection.</title>
        <authorList>
            <person name="Kioukis A."/>
            <person name="Michalopoulou V.A."/>
            <person name="Briers L."/>
            <person name="Pirintsos S."/>
            <person name="Studholme D.J."/>
            <person name="Pavlidis P."/>
            <person name="Sarris P.F."/>
        </authorList>
    </citation>
    <scope>NUCLEOTIDE SEQUENCE [LARGE SCALE GENOMIC DNA]</scope>
    <source>
        <strain evidence="3">cv. PFS-1207/04</strain>
    </source>
</reference>
<keyword evidence="3" id="KW-1185">Reference proteome</keyword>
<evidence type="ECO:0000313" key="3">
    <source>
        <dbReference type="Proteomes" id="UP000266723"/>
    </source>
</evidence>
<protein>
    <submittedName>
        <fullName evidence="2">Uncharacterized protein</fullName>
    </submittedName>
</protein>
<gene>
    <name evidence="2" type="ORF">DY000_02057612</name>
</gene>
<proteinExistence type="predicted"/>
<feature type="region of interest" description="Disordered" evidence="1">
    <location>
        <begin position="1"/>
        <end position="153"/>
    </location>
</feature>
<comment type="caution">
    <text evidence="2">The sequence shown here is derived from an EMBL/GenBank/DDBJ whole genome shotgun (WGS) entry which is preliminary data.</text>
</comment>
<sequence>MSGNRYPHTSSVSYGNQAQHNPVHSEPSRSHHSHTDFSNRVHRHGRPFGERASTIPLRGQPLKNKVTPQIQSEAGNNREHEGYRPRQPLPRPRSPARHTRDYRHSRGSPSGRDPILQWRECRTAEASPSRESNAIAKEEHKGQSPTKALEQQPLERNLVLCDFPAPPHIPTTEEVMAELQKATYQYTKCADPIESEARR</sequence>
<feature type="compositionally biased region" description="Polar residues" evidence="1">
    <location>
        <begin position="1"/>
        <end position="22"/>
    </location>
</feature>
<feature type="compositionally biased region" description="Basic and acidic residues" evidence="1">
    <location>
        <begin position="26"/>
        <end position="39"/>
    </location>
</feature>
<evidence type="ECO:0000256" key="1">
    <source>
        <dbReference type="SAM" id="MobiDB-lite"/>
    </source>
</evidence>
<dbReference type="EMBL" id="QGKV02002055">
    <property type="protein sequence ID" value="KAF3498419.1"/>
    <property type="molecule type" value="Genomic_DNA"/>
</dbReference>
<accession>A0ABQ7AL07</accession>
<dbReference type="Proteomes" id="UP000266723">
    <property type="component" value="Unassembled WGS sequence"/>
</dbReference>
<name>A0ABQ7AL07_BRACR</name>
<evidence type="ECO:0000313" key="2">
    <source>
        <dbReference type="EMBL" id="KAF3498419.1"/>
    </source>
</evidence>